<reference evidence="3 4" key="1">
    <citation type="submission" date="2020-07" db="EMBL/GenBank/DDBJ databases">
        <authorList>
            <person name="Feng X."/>
        </authorList>
    </citation>
    <scope>NUCLEOTIDE SEQUENCE [LARGE SCALE GENOMIC DNA]</scope>
    <source>
        <strain evidence="3 4">JCM14086</strain>
    </source>
</reference>
<dbReference type="PANTHER" id="PTHR48081">
    <property type="entry name" value="AB HYDROLASE SUPERFAMILY PROTEIN C4A8.06C"/>
    <property type="match status" value="1"/>
</dbReference>
<evidence type="ECO:0000256" key="1">
    <source>
        <dbReference type="ARBA" id="ARBA00022801"/>
    </source>
</evidence>
<evidence type="ECO:0000313" key="3">
    <source>
        <dbReference type="EMBL" id="MBC2600717.1"/>
    </source>
</evidence>
<proteinExistence type="predicted"/>
<name>A0A7X1AVH4_9BACT</name>
<dbReference type="PANTHER" id="PTHR48081:SF6">
    <property type="entry name" value="PEPTIDASE S9 PROLYL OLIGOPEPTIDASE CATALYTIC DOMAIN-CONTAINING PROTEIN"/>
    <property type="match status" value="1"/>
</dbReference>
<protein>
    <submittedName>
        <fullName evidence="3">Alpha/beta hydrolase</fullName>
    </submittedName>
</protein>
<evidence type="ECO:0000313" key="4">
    <source>
        <dbReference type="Proteomes" id="UP000525652"/>
    </source>
</evidence>
<dbReference type="Pfam" id="PF20434">
    <property type="entry name" value="BD-FAE"/>
    <property type="match status" value="1"/>
</dbReference>
<accession>A0A7X1AVH4</accession>
<dbReference type="RefSeq" id="WP_185691455.1">
    <property type="nucleotide sequence ID" value="NZ_JACHVA010000033.1"/>
</dbReference>
<dbReference type="Gene3D" id="3.40.50.1820">
    <property type="entry name" value="alpha/beta hydrolase"/>
    <property type="match status" value="1"/>
</dbReference>
<dbReference type="GO" id="GO:0016787">
    <property type="term" value="F:hydrolase activity"/>
    <property type="evidence" value="ECO:0007669"/>
    <property type="project" value="UniProtKB-KW"/>
</dbReference>
<keyword evidence="4" id="KW-1185">Reference proteome</keyword>
<dbReference type="Proteomes" id="UP000525652">
    <property type="component" value="Unassembled WGS sequence"/>
</dbReference>
<dbReference type="EMBL" id="JACHVA010000033">
    <property type="protein sequence ID" value="MBC2600717.1"/>
    <property type="molecule type" value="Genomic_DNA"/>
</dbReference>
<dbReference type="SUPFAM" id="SSF53474">
    <property type="entry name" value="alpha/beta-Hydrolases"/>
    <property type="match status" value="1"/>
</dbReference>
<gene>
    <name evidence="3" type="ORF">H5P30_02860</name>
</gene>
<dbReference type="InterPro" id="IPR029058">
    <property type="entry name" value="AB_hydrolase_fold"/>
</dbReference>
<dbReference type="InterPro" id="IPR050300">
    <property type="entry name" value="GDXG_lipolytic_enzyme"/>
</dbReference>
<dbReference type="InterPro" id="IPR049492">
    <property type="entry name" value="BD-FAE-like_dom"/>
</dbReference>
<comment type="caution">
    <text evidence="3">The sequence shown here is derived from an EMBL/GenBank/DDBJ whole genome shotgun (WGS) entry which is preliminary data.</text>
</comment>
<organism evidence="3 4">
    <name type="scientific">Puniceicoccus vermicola</name>
    <dbReference type="NCBI Taxonomy" id="388746"/>
    <lineage>
        <taxon>Bacteria</taxon>
        <taxon>Pseudomonadati</taxon>
        <taxon>Verrucomicrobiota</taxon>
        <taxon>Opitutia</taxon>
        <taxon>Puniceicoccales</taxon>
        <taxon>Puniceicoccaceae</taxon>
        <taxon>Puniceicoccus</taxon>
    </lineage>
</organism>
<feature type="domain" description="BD-FAE-like" evidence="2">
    <location>
        <begin position="21"/>
        <end position="202"/>
    </location>
</feature>
<sequence length="251" mass="26879">MSKSFTTDPNPDLTYFAPSGEIDRGSALVVFPGGGYSHRAEHEGKGYAEFFAAEGFHVFVCAYRTGELEPTLAPAPLEDALSAVSIVRKRAEELGYSPNRIGVIGSSAGGHLAAHVSTVSSSWGAEYRPDWTILCYPVIAFFGPAAHMGSRRNLLGESADDEVAKQFSPHSLVDGDTPPAFLWHTLEDAGVLMENSLLYAESLRRNGIPFELHVSEKGGHGLGRGADFGWAERAVAWLELTGRVGSAEVVA</sequence>
<keyword evidence="1 3" id="KW-0378">Hydrolase</keyword>
<dbReference type="AlphaFoldDB" id="A0A7X1AVH4"/>
<evidence type="ECO:0000259" key="2">
    <source>
        <dbReference type="Pfam" id="PF20434"/>
    </source>
</evidence>